<protein>
    <submittedName>
        <fullName evidence="1">Uncharacterized protein</fullName>
    </submittedName>
</protein>
<evidence type="ECO:0000313" key="2">
    <source>
        <dbReference type="Proteomes" id="UP001164459"/>
    </source>
</evidence>
<sequence>MLDVDIDVEVEVVAPPPNGAPLDFRERLVLALKTTDARVLEAAERAFRGVWPSIHDYIVERVAADLPPGLGWVLGCCDPRGLRRGYEAGVRELWAIPLGQGQAMVFESDQAPAEASGIWRAF</sequence>
<proteinExistence type="predicted"/>
<accession>A0ABY7H8J3</accession>
<organism evidence="1 2">
    <name type="scientific">Nannocystis punicea</name>
    <dbReference type="NCBI Taxonomy" id="2995304"/>
    <lineage>
        <taxon>Bacteria</taxon>
        <taxon>Pseudomonadati</taxon>
        <taxon>Myxococcota</taxon>
        <taxon>Polyangia</taxon>
        <taxon>Nannocystales</taxon>
        <taxon>Nannocystaceae</taxon>
        <taxon>Nannocystis</taxon>
    </lineage>
</organism>
<name>A0ABY7H8J3_9BACT</name>
<keyword evidence="2" id="KW-1185">Reference proteome</keyword>
<dbReference type="EMBL" id="CP114040">
    <property type="protein sequence ID" value="WAS95595.1"/>
    <property type="molecule type" value="Genomic_DNA"/>
</dbReference>
<dbReference type="Proteomes" id="UP001164459">
    <property type="component" value="Chromosome"/>
</dbReference>
<reference evidence="1" key="1">
    <citation type="submission" date="2022-11" db="EMBL/GenBank/DDBJ databases">
        <title>Minimal conservation of predation-associated metabolite biosynthetic gene clusters underscores biosynthetic potential of Myxococcota including descriptions for ten novel species: Archangium lansinium sp. nov., Myxococcus landrumus sp. nov., Nannocystis bai.</title>
        <authorList>
            <person name="Ahearne A."/>
            <person name="Stevens C."/>
            <person name="Dowd S."/>
        </authorList>
    </citation>
    <scope>NUCLEOTIDE SEQUENCE</scope>
    <source>
        <strain evidence="1">Fl3</strain>
    </source>
</reference>
<gene>
    <name evidence="1" type="ORF">O0S08_05485</name>
</gene>
<evidence type="ECO:0000313" key="1">
    <source>
        <dbReference type="EMBL" id="WAS95595.1"/>
    </source>
</evidence>
<dbReference type="RefSeq" id="WP_269037939.1">
    <property type="nucleotide sequence ID" value="NZ_CP114040.1"/>
</dbReference>